<feature type="region of interest" description="Disordered" evidence="3">
    <location>
        <begin position="297"/>
        <end position="316"/>
    </location>
</feature>
<reference evidence="5 6" key="1">
    <citation type="journal article" date="2016" name="Mol. Biol. Evol.">
        <title>Comparative Genomics of Early-Diverging Mushroom-Forming Fungi Provides Insights into the Origins of Lignocellulose Decay Capabilities.</title>
        <authorList>
            <person name="Nagy L.G."/>
            <person name="Riley R."/>
            <person name="Tritt A."/>
            <person name="Adam C."/>
            <person name="Daum C."/>
            <person name="Floudas D."/>
            <person name="Sun H."/>
            <person name="Yadav J.S."/>
            <person name="Pangilinan J."/>
            <person name="Larsson K.H."/>
            <person name="Matsuura K."/>
            <person name="Barry K."/>
            <person name="Labutti K."/>
            <person name="Kuo R."/>
            <person name="Ohm R.A."/>
            <person name="Bhattacharya S.S."/>
            <person name="Shirouzu T."/>
            <person name="Yoshinaga Y."/>
            <person name="Martin F.M."/>
            <person name="Grigoriev I.V."/>
            <person name="Hibbett D.S."/>
        </authorList>
    </citation>
    <scope>NUCLEOTIDE SEQUENCE [LARGE SCALE GENOMIC DNA]</scope>
    <source>
        <strain evidence="5 6">L-15889</strain>
    </source>
</reference>
<dbReference type="InterPro" id="IPR050523">
    <property type="entry name" value="AKR_Detox_Biosynth"/>
</dbReference>
<comment type="similarity">
    <text evidence="2">Belongs to the aldo/keto reductase family. Aldo/keto reductase 2 subfamily.</text>
</comment>
<evidence type="ECO:0000256" key="2">
    <source>
        <dbReference type="ARBA" id="ARBA00038157"/>
    </source>
</evidence>
<feature type="domain" description="NADP-dependent oxidoreductase" evidence="4">
    <location>
        <begin position="81"/>
        <end position="391"/>
    </location>
</feature>
<keyword evidence="1" id="KW-0521">NADP</keyword>
<evidence type="ECO:0000256" key="1">
    <source>
        <dbReference type="ARBA" id="ARBA00022857"/>
    </source>
</evidence>
<dbReference type="PANTHER" id="PTHR43364">
    <property type="entry name" value="NADH-SPECIFIC METHYLGLYOXAL REDUCTASE-RELATED"/>
    <property type="match status" value="1"/>
</dbReference>
<evidence type="ECO:0000256" key="3">
    <source>
        <dbReference type="SAM" id="MobiDB-lite"/>
    </source>
</evidence>
<name>A0A165KQZ3_9APHY</name>
<dbReference type="InterPro" id="IPR023210">
    <property type="entry name" value="NADP_OxRdtase_dom"/>
</dbReference>
<dbReference type="Gene3D" id="3.20.20.100">
    <property type="entry name" value="NADP-dependent oxidoreductase domain"/>
    <property type="match status" value="1"/>
</dbReference>
<keyword evidence="6" id="KW-1185">Reference proteome</keyword>
<dbReference type="SUPFAM" id="SSF51430">
    <property type="entry name" value="NAD(P)-linked oxidoreductase"/>
    <property type="match status" value="1"/>
</dbReference>
<organism evidence="5 6">
    <name type="scientific">Daedalea quercina L-15889</name>
    <dbReference type="NCBI Taxonomy" id="1314783"/>
    <lineage>
        <taxon>Eukaryota</taxon>
        <taxon>Fungi</taxon>
        <taxon>Dikarya</taxon>
        <taxon>Basidiomycota</taxon>
        <taxon>Agaricomycotina</taxon>
        <taxon>Agaricomycetes</taxon>
        <taxon>Polyporales</taxon>
        <taxon>Fomitopsis</taxon>
    </lineage>
</organism>
<dbReference type="AlphaFoldDB" id="A0A165KQZ3"/>
<evidence type="ECO:0000313" key="5">
    <source>
        <dbReference type="EMBL" id="KZT63473.1"/>
    </source>
</evidence>
<protein>
    <submittedName>
        <fullName evidence="5">Arylalcohol dehydrogenase</fullName>
    </submittedName>
</protein>
<accession>A0A165KQZ3</accession>
<dbReference type="InterPro" id="IPR036812">
    <property type="entry name" value="NAD(P)_OxRdtase_dom_sf"/>
</dbReference>
<evidence type="ECO:0000259" key="4">
    <source>
        <dbReference type="Pfam" id="PF00248"/>
    </source>
</evidence>
<gene>
    <name evidence="5" type="ORF">DAEQUDRAFT_733768</name>
</gene>
<dbReference type="Proteomes" id="UP000076727">
    <property type="component" value="Unassembled WGS sequence"/>
</dbReference>
<sequence>MGLAKSVYNDMQSFADLSISRERPSSASHTTIDSLLTQSNTMSSRGFRASRLWTESMPPPPTTKLGRHRQLAPNAGIHVSPLCIGAMSIGEKWGPLGMGEMTKEQSFKLLDAFYAAGGNFIDTANSYQDGESEQFIGEWMKARDVRDHMVVATKYTSNWKRGENIPQKTSYVGNNMKSLYLSVEKSLKDLRTSYIDILYVHWWDWTCGVEEVMNGLHHLVAERKVLYLGVSDTPSWFVSKANMYARLTGKTPFVVYQGAWSVLQRDLEREIIPMARAEGMAIAPWNVLAAGKIRTDAEEERRRQTGEHGRKLASDAWERTPEQREVCVVLEKIANEVGAKSITAVAIAYVIQKTPYVFPIVGGRKVEHLMDNISALDVVLSDEQIDEIDSVHLFELGFPHDIIGDGSWYSAIYQSAGYFDKWPRQQPIRPAENA</sequence>
<dbReference type="PANTHER" id="PTHR43364:SF7">
    <property type="entry name" value="NADP-DEPENDENT OXIDOREDUCTASE DOMAIN-CONTAINING PROTEIN-RELATED"/>
    <property type="match status" value="1"/>
</dbReference>
<evidence type="ECO:0000313" key="6">
    <source>
        <dbReference type="Proteomes" id="UP000076727"/>
    </source>
</evidence>
<dbReference type="STRING" id="1314783.A0A165KQZ3"/>
<dbReference type="Pfam" id="PF00248">
    <property type="entry name" value="Aldo_ket_red"/>
    <property type="match status" value="1"/>
</dbReference>
<dbReference type="OrthoDB" id="48988at2759"/>
<proteinExistence type="inferred from homology"/>
<dbReference type="EMBL" id="KV429180">
    <property type="protein sequence ID" value="KZT63473.1"/>
    <property type="molecule type" value="Genomic_DNA"/>
</dbReference>